<keyword evidence="2" id="KW-1185">Reference proteome</keyword>
<accession>A0AAN0T4J2</accession>
<dbReference type="EMBL" id="CP010525">
    <property type="protein sequence ID" value="AJO21953.1"/>
    <property type="molecule type" value="Genomic_DNA"/>
</dbReference>
<organism evidence="1 2">
    <name type="scientific">Heyndrickxia coagulans</name>
    <name type="common">Weizmannia coagulans</name>
    <dbReference type="NCBI Taxonomy" id="1398"/>
    <lineage>
        <taxon>Bacteria</taxon>
        <taxon>Bacillati</taxon>
        <taxon>Bacillota</taxon>
        <taxon>Bacilli</taxon>
        <taxon>Bacillales</taxon>
        <taxon>Bacillaceae</taxon>
        <taxon>Heyndrickxia</taxon>
    </lineage>
</organism>
<evidence type="ECO:0000313" key="2">
    <source>
        <dbReference type="Proteomes" id="UP000032024"/>
    </source>
</evidence>
<name>A0AAN0T4J2_HEYCO</name>
<proteinExistence type="predicted"/>
<sequence>MGPYCWKGLVVFVSGYFYHLPAVEFGRMFQAGPTLASAFCRPFSGRYGVLLSK</sequence>
<evidence type="ECO:0000313" key="1">
    <source>
        <dbReference type="EMBL" id="AJO21953.1"/>
    </source>
</evidence>
<reference evidence="2" key="1">
    <citation type="submission" date="2015-01" db="EMBL/GenBank/DDBJ databases">
        <title>Comparative genome analysis of Bacillus coagulans HM-08, Clostridium butyricum HM-68, Bacillus subtilis HM-66 and Bacillus paralicheniformis BL-09.</title>
        <authorList>
            <person name="Zhang H."/>
        </authorList>
    </citation>
    <scope>NUCLEOTIDE SEQUENCE [LARGE SCALE GENOMIC DNA]</scope>
    <source>
        <strain evidence="2">HM-08</strain>
    </source>
</reference>
<protein>
    <submittedName>
        <fullName evidence="1">Uncharacterized protein</fullName>
    </submittedName>
</protein>
<dbReference type="Proteomes" id="UP000032024">
    <property type="component" value="Chromosome"/>
</dbReference>
<dbReference type="AlphaFoldDB" id="A0AAN0T4J2"/>
<gene>
    <name evidence="1" type="ORF">SB48_HM08orf01780</name>
</gene>